<gene>
    <name evidence="3" type="ORF">BIY29_17815</name>
</gene>
<comment type="caution">
    <text evidence="3">The sequence shown here is derived from an EMBL/GenBank/DDBJ whole genome shotgun (WGS) entry which is preliminary data.</text>
</comment>
<dbReference type="InterPro" id="IPR050748">
    <property type="entry name" value="Glycosyltrans_8_dom-fam"/>
</dbReference>
<dbReference type="Pfam" id="PF01501">
    <property type="entry name" value="Glyco_transf_8"/>
    <property type="match status" value="1"/>
</dbReference>
<dbReference type="CDD" id="cd04194">
    <property type="entry name" value="GT8_A4GalT_like"/>
    <property type="match status" value="1"/>
</dbReference>
<dbReference type="OrthoDB" id="9807549at2"/>
<dbReference type="GO" id="GO:0016757">
    <property type="term" value="F:glycosyltransferase activity"/>
    <property type="evidence" value="ECO:0007669"/>
    <property type="project" value="UniProtKB-KW"/>
</dbReference>
<feature type="non-terminal residue" evidence="3">
    <location>
        <position position="223"/>
    </location>
</feature>
<name>A0A421DJE7_9GAMM</name>
<evidence type="ECO:0000256" key="1">
    <source>
        <dbReference type="ARBA" id="ARBA00022676"/>
    </source>
</evidence>
<evidence type="ECO:0008006" key="5">
    <source>
        <dbReference type="Google" id="ProtNLM"/>
    </source>
</evidence>
<keyword evidence="1" id="KW-0328">Glycosyltransferase</keyword>
<dbReference type="InterPro" id="IPR029044">
    <property type="entry name" value="Nucleotide-diphossugar_trans"/>
</dbReference>
<dbReference type="PANTHER" id="PTHR13778:SF64">
    <property type="entry name" value="LIPOPOLYSACCHARIDE 1,2-GLUCOSYLTRANSFERASE"/>
    <property type="match status" value="1"/>
</dbReference>
<dbReference type="Gene3D" id="3.90.550.10">
    <property type="entry name" value="Spore Coat Polysaccharide Biosynthesis Protein SpsA, Chain A"/>
    <property type="match status" value="1"/>
</dbReference>
<protein>
    <recommendedName>
        <fullName evidence="5">Lipopolysaccharide 1,3-galactosyltransferase</fullName>
    </recommendedName>
</protein>
<evidence type="ECO:0000256" key="2">
    <source>
        <dbReference type="ARBA" id="ARBA00022679"/>
    </source>
</evidence>
<dbReference type="RefSeq" id="WP_121576494.1">
    <property type="nucleotide sequence ID" value="NZ_MJLZ01000060.1"/>
</dbReference>
<dbReference type="AlphaFoldDB" id="A0A421DJE7"/>
<dbReference type="SUPFAM" id="SSF53448">
    <property type="entry name" value="Nucleotide-diphospho-sugar transferases"/>
    <property type="match status" value="1"/>
</dbReference>
<evidence type="ECO:0000313" key="4">
    <source>
        <dbReference type="Proteomes" id="UP000285648"/>
    </source>
</evidence>
<organism evidence="3 4">
    <name type="scientific">Brenneria alni</name>
    <dbReference type="NCBI Taxonomy" id="71656"/>
    <lineage>
        <taxon>Bacteria</taxon>
        <taxon>Pseudomonadati</taxon>
        <taxon>Pseudomonadota</taxon>
        <taxon>Gammaproteobacteria</taxon>
        <taxon>Enterobacterales</taxon>
        <taxon>Pectobacteriaceae</taxon>
        <taxon>Brenneria</taxon>
    </lineage>
</organism>
<dbReference type="Proteomes" id="UP000285648">
    <property type="component" value="Unassembled WGS sequence"/>
</dbReference>
<dbReference type="InterPro" id="IPR002495">
    <property type="entry name" value="Glyco_trans_8"/>
</dbReference>
<evidence type="ECO:0000313" key="3">
    <source>
        <dbReference type="EMBL" id="RLM18708.1"/>
    </source>
</evidence>
<sequence>MDFKENGMIKKVIASGFSNERHEKYLHVAYGVDRRFLFGAGISITSILLNNEMKISFHVFTDYEDDDFNRKINSLVEEYQTSITIYILDSEALRKLPHTKAWSYATYFRFVAFEYLFEKTNAVLYLDADIVCKGSLQEIRDLNVGENYAAVVPDVDFMQNSNLERLNAGILCGEYFNAGVIYANLNAWKREGFMAKAIEMLSDGNNNFSFLDQDVLNILFHNK</sequence>
<reference evidence="3 4" key="1">
    <citation type="submission" date="2016-09" db="EMBL/GenBank/DDBJ databases">
        <authorList>
            <person name="Doonan J."/>
            <person name="Pachebat J.A."/>
            <person name="Golyshin P.N."/>
            <person name="Denman S."/>
            <person name="Mcdonald J.E."/>
        </authorList>
    </citation>
    <scope>NUCLEOTIDE SEQUENCE [LARGE SCALE GENOMIC DNA]</scope>
    <source>
        <strain evidence="3 4">NCPPB 3934</strain>
    </source>
</reference>
<dbReference type="PANTHER" id="PTHR13778">
    <property type="entry name" value="GLYCOSYLTRANSFERASE 8 DOMAIN-CONTAINING PROTEIN"/>
    <property type="match status" value="1"/>
</dbReference>
<keyword evidence="2" id="KW-0808">Transferase</keyword>
<proteinExistence type="predicted"/>
<accession>A0A421DJE7</accession>
<dbReference type="EMBL" id="MJLZ01000060">
    <property type="protein sequence ID" value="RLM18708.1"/>
    <property type="molecule type" value="Genomic_DNA"/>
</dbReference>
<keyword evidence="4" id="KW-1185">Reference proteome</keyword>